<name>A0ABT6DKP6_9BACT</name>
<dbReference type="PANTHER" id="PTHR30570">
    <property type="entry name" value="PERIPLASMIC PHOSPHATE BINDING COMPONENT OF PHOSPHATE ABC TRANSPORTER"/>
    <property type="match status" value="1"/>
</dbReference>
<comment type="similarity">
    <text evidence="1 4">Belongs to the PstS family.</text>
</comment>
<comment type="function">
    <text evidence="4">Involved in the system for phosphate transport across the cytoplasmic membrane.</text>
</comment>
<dbReference type="EMBL" id="JANRMI010000004">
    <property type="protein sequence ID" value="MDG0817378.1"/>
    <property type="molecule type" value="Genomic_DNA"/>
</dbReference>
<evidence type="ECO:0000259" key="5">
    <source>
        <dbReference type="Pfam" id="PF12849"/>
    </source>
</evidence>
<protein>
    <recommendedName>
        <fullName evidence="4">Phosphate-binding protein</fullName>
    </recommendedName>
</protein>
<dbReference type="InterPro" id="IPR011862">
    <property type="entry name" value="Phos-bd"/>
</dbReference>
<evidence type="ECO:0000313" key="6">
    <source>
        <dbReference type="EMBL" id="MDG0817378.1"/>
    </source>
</evidence>
<sequence>MSLAGVTLLIKTIMASVLLTQAQAQVPVIRIDGSSTVFPITEAMAEDFQTMVRGKVRVTVGVSGTGGGFKKFCRGETDIQDASRPIQQKELEACRAKGVKFIEIPIAFDAAAIVVSTKNTWIQQISIPELKKIWSPDAQGKIKKWSDVNPAWPQERLNLYGPGSDSGTFDYFTEAVVGKAHSSRGDYTASQDHNVTVAGVTQDKWALAYIPLSYYEENKSKLKVLGLIGGEKSPKKSEPVLPSRETVETGVYFPLSRPIFIYVNEASLNKQWVAQFVKYYLKEAPRIVPEVKYVPLPAKAYEMGLSRVQGKKLGTVFGGHSEIGLKLDELLNREGSL</sequence>
<dbReference type="Gene3D" id="3.40.190.10">
    <property type="entry name" value="Periplasmic binding protein-like II"/>
    <property type="match status" value="2"/>
</dbReference>
<dbReference type="CDD" id="cd13654">
    <property type="entry name" value="PBP2_phosphate_like_2"/>
    <property type="match status" value="1"/>
</dbReference>
<evidence type="ECO:0000313" key="7">
    <source>
        <dbReference type="Proteomes" id="UP001152321"/>
    </source>
</evidence>
<evidence type="ECO:0000256" key="3">
    <source>
        <dbReference type="ARBA" id="ARBA00022729"/>
    </source>
</evidence>
<evidence type="ECO:0000256" key="1">
    <source>
        <dbReference type="ARBA" id="ARBA00008725"/>
    </source>
</evidence>
<keyword evidence="2 4" id="KW-0813">Transport</keyword>
<reference evidence="6" key="1">
    <citation type="submission" date="2022-08" db="EMBL/GenBank/DDBJ databases">
        <title>Novel Bdellovibrio Species Isolated from Svalbard: Designation Bdellovibrio svalbardensis.</title>
        <authorList>
            <person name="Mitchell R.J."/>
            <person name="Choi S.Y."/>
        </authorList>
    </citation>
    <scope>NUCLEOTIDE SEQUENCE</scope>
    <source>
        <strain evidence="6">PAP01</strain>
    </source>
</reference>
<proteinExistence type="inferred from homology"/>
<dbReference type="Proteomes" id="UP001152321">
    <property type="component" value="Unassembled WGS sequence"/>
</dbReference>
<evidence type="ECO:0000256" key="4">
    <source>
        <dbReference type="RuleBase" id="RU367119"/>
    </source>
</evidence>
<gene>
    <name evidence="6" type="ORF">NWE73_13435</name>
</gene>
<evidence type="ECO:0000256" key="2">
    <source>
        <dbReference type="ARBA" id="ARBA00022448"/>
    </source>
</evidence>
<feature type="domain" description="PBP" evidence="5">
    <location>
        <begin position="25"/>
        <end position="282"/>
    </location>
</feature>
<organism evidence="6 7">
    <name type="scientific">Bdellovibrio svalbardensis</name>
    <dbReference type="NCBI Taxonomy" id="2972972"/>
    <lineage>
        <taxon>Bacteria</taxon>
        <taxon>Pseudomonadati</taxon>
        <taxon>Bdellovibrionota</taxon>
        <taxon>Bdellovibrionia</taxon>
        <taxon>Bdellovibrionales</taxon>
        <taxon>Pseudobdellovibrionaceae</taxon>
        <taxon>Bdellovibrio</taxon>
    </lineage>
</organism>
<dbReference type="Pfam" id="PF12849">
    <property type="entry name" value="PBP_like_2"/>
    <property type="match status" value="1"/>
</dbReference>
<dbReference type="InterPro" id="IPR050811">
    <property type="entry name" value="Phosphate_ABC_transporter"/>
</dbReference>
<feature type="signal peptide" evidence="4">
    <location>
        <begin position="1"/>
        <end position="24"/>
    </location>
</feature>
<comment type="caution">
    <text evidence="6">The sequence shown here is derived from an EMBL/GenBank/DDBJ whole genome shotgun (WGS) entry which is preliminary data.</text>
</comment>
<feature type="chain" id="PRO_5044956617" description="Phosphate-binding protein" evidence="4">
    <location>
        <begin position="25"/>
        <end position="337"/>
    </location>
</feature>
<keyword evidence="4" id="KW-0592">Phosphate transport</keyword>
<dbReference type="InterPro" id="IPR024370">
    <property type="entry name" value="PBP_domain"/>
</dbReference>
<keyword evidence="3 4" id="KW-0732">Signal</keyword>
<dbReference type="NCBIfam" id="TIGR02136">
    <property type="entry name" value="ptsS_2"/>
    <property type="match status" value="1"/>
</dbReference>
<accession>A0ABT6DKP6</accession>
<dbReference type="SUPFAM" id="SSF53850">
    <property type="entry name" value="Periplasmic binding protein-like II"/>
    <property type="match status" value="1"/>
</dbReference>
<dbReference type="PANTHER" id="PTHR30570:SF1">
    <property type="entry name" value="PHOSPHATE-BINDING PROTEIN PSTS"/>
    <property type="match status" value="1"/>
</dbReference>
<keyword evidence="7" id="KW-1185">Reference proteome</keyword>